<dbReference type="RefSeq" id="XP_066650229.1">
    <property type="nucleotide sequence ID" value="XM_066794163.1"/>
</dbReference>
<comment type="caution">
    <text evidence="2">The sequence shown here is derived from an EMBL/GenBank/DDBJ whole genome shotgun (WGS) entry which is preliminary data.</text>
</comment>
<reference evidence="2 3" key="1">
    <citation type="submission" date="2024-04" db="EMBL/GenBank/DDBJ databases">
        <title>Phyllosticta paracitricarpa is synonymous to the EU quarantine fungus P. citricarpa based on phylogenomic analyses.</title>
        <authorList>
            <consortium name="Lawrence Berkeley National Laboratory"/>
            <person name="Van ingen-buijs V.A."/>
            <person name="Van westerhoven A.C."/>
            <person name="Haridas S."/>
            <person name="Skiadas P."/>
            <person name="Martin F."/>
            <person name="Groenewald J.Z."/>
            <person name="Crous P.W."/>
            <person name="Seidl M.F."/>
        </authorList>
    </citation>
    <scope>NUCLEOTIDE SEQUENCE [LARGE SCALE GENOMIC DNA]</scope>
    <source>
        <strain evidence="2 3">CPC 17464</strain>
    </source>
</reference>
<accession>A0ABR1L5G0</accession>
<evidence type="ECO:0000313" key="2">
    <source>
        <dbReference type="EMBL" id="KAK7529863.1"/>
    </source>
</evidence>
<sequence length="192" mass="21327">MRDWSGLSHAWHQWHWARMAMHELDDQNAPFADSWWTRSKRWVSAGASVSMASDWLTGGPWPVAGAPPCLQNGPCTRASQRRGRGGGGWSWCWWLGILHHRISSAPPSQVFSLLDFGLPHRSPPLSPLCIVLTKNSCPLSSQRAAPPPPLYSASSTLKRSTTPKKKRTSQWVATFDPHPNYLPKPPGPIPIV</sequence>
<dbReference type="GeneID" id="92027069"/>
<evidence type="ECO:0000313" key="3">
    <source>
        <dbReference type="Proteomes" id="UP001360953"/>
    </source>
</evidence>
<name>A0ABR1L5G0_9PEZI</name>
<dbReference type="Proteomes" id="UP001360953">
    <property type="component" value="Unassembled WGS sequence"/>
</dbReference>
<evidence type="ECO:0000256" key="1">
    <source>
        <dbReference type="SAM" id="MobiDB-lite"/>
    </source>
</evidence>
<keyword evidence="3" id="KW-1185">Reference proteome</keyword>
<protein>
    <submittedName>
        <fullName evidence="2">Uncharacterized protein</fullName>
    </submittedName>
</protein>
<feature type="region of interest" description="Disordered" evidence="1">
    <location>
        <begin position="141"/>
        <end position="179"/>
    </location>
</feature>
<proteinExistence type="predicted"/>
<organism evidence="2 3">
    <name type="scientific">Phyllosticta citribraziliensis</name>
    <dbReference type="NCBI Taxonomy" id="989973"/>
    <lineage>
        <taxon>Eukaryota</taxon>
        <taxon>Fungi</taxon>
        <taxon>Dikarya</taxon>
        <taxon>Ascomycota</taxon>
        <taxon>Pezizomycotina</taxon>
        <taxon>Dothideomycetes</taxon>
        <taxon>Dothideomycetes incertae sedis</taxon>
        <taxon>Botryosphaeriales</taxon>
        <taxon>Phyllostictaceae</taxon>
        <taxon>Phyllosticta</taxon>
    </lineage>
</organism>
<dbReference type="EMBL" id="JBBPEH010000015">
    <property type="protein sequence ID" value="KAK7529863.1"/>
    <property type="molecule type" value="Genomic_DNA"/>
</dbReference>
<gene>
    <name evidence="2" type="ORF">J3D65DRAFT_160707</name>
</gene>
<feature type="compositionally biased region" description="Low complexity" evidence="1">
    <location>
        <begin position="151"/>
        <end position="160"/>
    </location>
</feature>